<dbReference type="RefSeq" id="WP_028126537.1">
    <property type="nucleotide sequence ID" value="NZ_PHNE01000001.1"/>
</dbReference>
<dbReference type="AlphaFoldDB" id="A0A2S5REN1"/>
<keyword evidence="1" id="KW-0472">Membrane</keyword>
<dbReference type="STRING" id="1399797.GCA_000518285_00612"/>
<sequence length="234" mass="27824">MFLHFFVEGTNNGSSITNLPWWAILIIIAVILIILVVIPWGKIRSKLDQNKDQKITLEQAKTKAQNYNASFLGIYNWFGKKQAMRLQRTVYVEELEDACVLCRPFENKVLSLEDEDQIMTMKQAIAQGYHHLGCHHIDQDYYIEVTQIPTQQWSDEHKQLRRSLLLKQYKLEDELRHLKYQLDNHKFKTKQKEDTLLLQITSKERALIKFIKDNDLTRNQLRERYNISDIQKFS</sequence>
<keyword evidence="3" id="KW-1185">Reference proteome</keyword>
<evidence type="ECO:0000313" key="2">
    <source>
        <dbReference type="EMBL" id="PPE05757.1"/>
    </source>
</evidence>
<protein>
    <submittedName>
        <fullName evidence="2">Uncharacterized protein</fullName>
    </submittedName>
</protein>
<evidence type="ECO:0000313" key="3">
    <source>
        <dbReference type="Proteomes" id="UP000237865"/>
    </source>
</evidence>
<comment type="caution">
    <text evidence="2">The sequence shown here is derived from an EMBL/GenBank/DDBJ whole genome shotgun (WGS) entry which is preliminary data.</text>
</comment>
<reference evidence="2 3" key="1">
    <citation type="submission" date="2017-11" db="EMBL/GenBank/DDBJ databases">
        <title>Genome sequence of Entomoplasma lucivorax PIPN-2 (ATCC 49196).</title>
        <authorList>
            <person name="Lo W.-S."/>
            <person name="Gasparich G.E."/>
            <person name="Kuo C.-H."/>
        </authorList>
    </citation>
    <scope>NUCLEOTIDE SEQUENCE [LARGE SCALE GENOMIC DNA]</scope>
    <source>
        <strain evidence="2 3">PIPN-2</strain>
    </source>
</reference>
<proteinExistence type="predicted"/>
<gene>
    <name evidence="2" type="ORF">ELUCI_v1c00440</name>
</gene>
<evidence type="ECO:0000256" key="1">
    <source>
        <dbReference type="SAM" id="Phobius"/>
    </source>
</evidence>
<feature type="transmembrane region" description="Helical" evidence="1">
    <location>
        <begin position="20"/>
        <end position="41"/>
    </location>
</feature>
<accession>A0A2S5REN1</accession>
<organism evidence="2 3">
    <name type="scientific">Williamsoniiplasma lucivorax</name>
    <dbReference type="NCBI Taxonomy" id="209274"/>
    <lineage>
        <taxon>Bacteria</taxon>
        <taxon>Bacillati</taxon>
        <taxon>Mycoplasmatota</taxon>
        <taxon>Mollicutes</taxon>
        <taxon>Entomoplasmatales</taxon>
        <taxon>Williamsoniiplasma</taxon>
    </lineage>
</organism>
<dbReference type="Proteomes" id="UP000237865">
    <property type="component" value="Unassembled WGS sequence"/>
</dbReference>
<keyword evidence="1" id="KW-0812">Transmembrane</keyword>
<dbReference type="EMBL" id="PHNE01000001">
    <property type="protein sequence ID" value="PPE05757.1"/>
    <property type="molecule type" value="Genomic_DNA"/>
</dbReference>
<keyword evidence="1" id="KW-1133">Transmembrane helix</keyword>
<name>A0A2S5REN1_9MOLU</name>